<keyword evidence="4" id="KW-1003">Cell membrane</keyword>
<evidence type="ECO:0000256" key="5">
    <source>
        <dbReference type="ARBA" id="ARBA00022573"/>
    </source>
</evidence>
<evidence type="ECO:0000256" key="4">
    <source>
        <dbReference type="ARBA" id="ARBA00022475"/>
    </source>
</evidence>
<dbReference type="Pfam" id="PF03186">
    <property type="entry name" value="CobD_Cbib"/>
    <property type="match status" value="1"/>
</dbReference>
<comment type="subcellular location">
    <subcellularLocation>
        <location evidence="1">Cell membrane</location>
        <topology evidence="1">Multi-pass membrane protein</topology>
    </subcellularLocation>
</comment>
<feature type="transmembrane region" description="Helical" evidence="9">
    <location>
        <begin position="249"/>
        <end position="269"/>
    </location>
</feature>
<comment type="similarity">
    <text evidence="3">Belongs to the CobD/CbiB family.</text>
</comment>
<keyword evidence="11" id="KW-1185">Reference proteome</keyword>
<evidence type="ECO:0000256" key="9">
    <source>
        <dbReference type="SAM" id="Phobius"/>
    </source>
</evidence>
<evidence type="ECO:0000256" key="3">
    <source>
        <dbReference type="ARBA" id="ARBA00006263"/>
    </source>
</evidence>
<comment type="caution">
    <text evidence="10">The sequence shown here is derived from an EMBL/GenBank/DDBJ whole genome shotgun (WGS) entry which is preliminary data.</text>
</comment>
<dbReference type="EMBL" id="JAPJDZ010000043">
    <property type="protein sequence ID" value="MDP5137279.1"/>
    <property type="molecule type" value="Genomic_DNA"/>
</dbReference>
<protein>
    <submittedName>
        <fullName evidence="10">Cobalamin biosynthesis protein</fullName>
    </submittedName>
</protein>
<evidence type="ECO:0000313" key="10">
    <source>
        <dbReference type="EMBL" id="MDP5137279.1"/>
    </source>
</evidence>
<keyword evidence="5" id="KW-0169">Cobalamin biosynthesis</keyword>
<comment type="pathway">
    <text evidence="2">Cofactor biosynthesis; adenosylcobalamin biosynthesis.</text>
</comment>
<feature type="transmembrane region" description="Helical" evidence="9">
    <location>
        <begin position="163"/>
        <end position="185"/>
    </location>
</feature>
<gene>
    <name evidence="10" type="ORF">ORJ04_15090</name>
</gene>
<name>A0ABT9I1M0_9GAMM</name>
<feature type="transmembrane region" description="Helical" evidence="9">
    <location>
        <begin position="302"/>
        <end position="319"/>
    </location>
</feature>
<evidence type="ECO:0000256" key="6">
    <source>
        <dbReference type="ARBA" id="ARBA00022692"/>
    </source>
</evidence>
<feature type="transmembrane region" description="Helical" evidence="9">
    <location>
        <begin position="12"/>
        <end position="29"/>
    </location>
</feature>
<dbReference type="PANTHER" id="PTHR34308:SF1">
    <property type="entry name" value="COBALAMIN BIOSYNTHESIS PROTEIN CBIB"/>
    <property type="match status" value="1"/>
</dbReference>
<sequence>MFYNLSWPEGLSAYPALVVLVVVVARLLPMPPQYHPLTLFRLLAQQLGKKVNPDPSRSRQQLMISGALAILVIWLPIMALLYSLYWFSELPLVLDALLLYCSLDWHTQQQQALVIQRQLQACQLTLAREQAKQLLCRRTASLSEMGLSKALIESLTLRSASQLIAVCCWFLIGGGLAAIGYRLLIEMHQQWNIKRSAHRYFGVTIALLANLTSFIPKLISVSLLAFQHGILQCYRQCRQPKMNLSSGSYWLLCCASVAVQRNIGGPVFYNEHKLQRSKMLQGTDPKPTDIARIIKRLHFVHLYLYVLIMTTSLLQLVWLQTN</sequence>
<dbReference type="InterPro" id="IPR004485">
    <property type="entry name" value="Cobalamin_biosynth_CobD/CbiB"/>
</dbReference>
<feature type="transmembrane region" description="Helical" evidence="9">
    <location>
        <begin position="62"/>
        <end position="87"/>
    </location>
</feature>
<evidence type="ECO:0000313" key="11">
    <source>
        <dbReference type="Proteomes" id="UP001231109"/>
    </source>
</evidence>
<dbReference type="Proteomes" id="UP001231109">
    <property type="component" value="Unassembled WGS sequence"/>
</dbReference>
<organism evidence="10 11">
    <name type="scientific">Rheinheimera baltica</name>
    <dbReference type="NCBI Taxonomy" id="67576"/>
    <lineage>
        <taxon>Bacteria</taxon>
        <taxon>Pseudomonadati</taxon>
        <taxon>Pseudomonadota</taxon>
        <taxon>Gammaproteobacteria</taxon>
        <taxon>Chromatiales</taxon>
        <taxon>Chromatiaceae</taxon>
        <taxon>Rheinheimera</taxon>
    </lineage>
</organism>
<evidence type="ECO:0000256" key="7">
    <source>
        <dbReference type="ARBA" id="ARBA00022989"/>
    </source>
</evidence>
<keyword evidence="6 9" id="KW-0812">Transmembrane</keyword>
<reference evidence="10 11" key="1">
    <citation type="submission" date="2022-11" db="EMBL/GenBank/DDBJ databases">
        <title>Viruses from the air-sea interface of a natural surface slick.</title>
        <authorList>
            <person name="Rahlff J."/>
            <person name="Holmfeldt K."/>
        </authorList>
    </citation>
    <scope>NUCLEOTIDE SEQUENCE [LARGE SCALE GENOMIC DNA]</scope>
    <source>
        <strain evidence="10 11">SMS4</strain>
    </source>
</reference>
<keyword evidence="8 9" id="KW-0472">Membrane</keyword>
<proteinExistence type="inferred from homology"/>
<accession>A0ABT9I1M0</accession>
<evidence type="ECO:0000256" key="2">
    <source>
        <dbReference type="ARBA" id="ARBA00004953"/>
    </source>
</evidence>
<evidence type="ECO:0000256" key="1">
    <source>
        <dbReference type="ARBA" id="ARBA00004651"/>
    </source>
</evidence>
<evidence type="ECO:0000256" key="8">
    <source>
        <dbReference type="ARBA" id="ARBA00023136"/>
    </source>
</evidence>
<dbReference type="PANTHER" id="PTHR34308">
    <property type="entry name" value="COBALAMIN BIOSYNTHESIS PROTEIN CBIB"/>
    <property type="match status" value="1"/>
</dbReference>
<dbReference type="RefSeq" id="WP_305976656.1">
    <property type="nucleotide sequence ID" value="NZ_JAPJDZ010000043.1"/>
</dbReference>
<keyword evidence="7 9" id="KW-1133">Transmembrane helix</keyword>